<protein>
    <submittedName>
        <fullName evidence="2">2616_t:CDS:1</fullName>
    </submittedName>
</protein>
<dbReference type="Proteomes" id="UP000789375">
    <property type="component" value="Unassembled WGS sequence"/>
</dbReference>
<proteinExistence type="predicted"/>
<feature type="non-terminal residue" evidence="2">
    <location>
        <position position="1"/>
    </location>
</feature>
<sequence length="44" mass="5131">DNSSNDMLITSETQPNTFSRPVGTYSNKSFEFYCKNLFYAQKKK</sequence>
<accession>A0A9N9I4U5</accession>
<dbReference type="EMBL" id="CAJVPP010013178">
    <property type="protein sequence ID" value="CAG8720044.1"/>
    <property type="molecule type" value="Genomic_DNA"/>
</dbReference>
<evidence type="ECO:0000313" key="3">
    <source>
        <dbReference type="Proteomes" id="UP000789375"/>
    </source>
</evidence>
<reference evidence="2" key="1">
    <citation type="submission" date="2021-06" db="EMBL/GenBank/DDBJ databases">
        <authorList>
            <person name="Kallberg Y."/>
            <person name="Tangrot J."/>
            <person name="Rosling A."/>
        </authorList>
    </citation>
    <scope>NUCLEOTIDE SEQUENCE</scope>
    <source>
        <strain evidence="2">87-6 pot B 2015</strain>
    </source>
</reference>
<feature type="region of interest" description="Disordered" evidence="1">
    <location>
        <begin position="1"/>
        <end position="20"/>
    </location>
</feature>
<comment type="caution">
    <text evidence="2">The sequence shown here is derived from an EMBL/GenBank/DDBJ whole genome shotgun (WGS) entry which is preliminary data.</text>
</comment>
<evidence type="ECO:0000256" key="1">
    <source>
        <dbReference type="SAM" id="MobiDB-lite"/>
    </source>
</evidence>
<evidence type="ECO:0000313" key="2">
    <source>
        <dbReference type="EMBL" id="CAG8720044.1"/>
    </source>
</evidence>
<name>A0A9N9I4U5_FUNMO</name>
<gene>
    <name evidence="2" type="ORF">FMOSSE_LOCUS14923</name>
</gene>
<keyword evidence="3" id="KW-1185">Reference proteome</keyword>
<organism evidence="2 3">
    <name type="scientific">Funneliformis mosseae</name>
    <name type="common">Endomycorrhizal fungus</name>
    <name type="synonym">Glomus mosseae</name>
    <dbReference type="NCBI Taxonomy" id="27381"/>
    <lineage>
        <taxon>Eukaryota</taxon>
        <taxon>Fungi</taxon>
        <taxon>Fungi incertae sedis</taxon>
        <taxon>Mucoromycota</taxon>
        <taxon>Glomeromycotina</taxon>
        <taxon>Glomeromycetes</taxon>
        <taxon>Glomerales</taxon>
        <taxon>Glomeraceae</taxon>
        <taxon>Funneliformis</taxon>
    </lineage>
</organism>
<dbReference type="AlphaFoldDB" id="A0A9N9I4U5"/>